<keyword evidence="2" id="KW-1185">Reference proteome</keyword>
<comment type="caution">
    <text evidence="1">The sequence shown here is derived from an EMBL/GenBank/DDBJ whole genome shotgun (WGS) entry which is preliminary data.</text>
</comment>
<reference evidence="1 2" key="1">
    <citation type="journal article" date="2018" name="Front. Plant Sci.">
        <title>Red Clover (Trifolium pratense) and Zigzag Clover (T. medium) - A Picture of Genomic Similarities and Differences.</title>
        <authorList>
            <person name="Dluhosova J."/>
            <person name="Istvanek J."/>
            <person name="Nedelnik J."/>
            <person name="Repkova J."/>
        </authorList>
    </citation>
    <scope>NUCLEOTIDE SEQUENCE [LARGE SCALE GENOMIC DNA]</scope>
    <source>
        <strain evidence="2">cv. 10/8</strain>
        <tissue evidence="1">Leaf</tissue>
    </source>
</reference>
<protein>
    <submittedName>
        <fullName evidence="1">Uncharacterized protein</fullName>
    </submittedName>
</protein>
<dbReference type="AlphaFoldDB" id="A0A392S812"/>
<sequence>MKRQTRHWNRERFCARERAQAGGGAGWRFRATAKVAVVTTAVEVRW</sequence>
<evidence type="ECO:0000313" key="1">
    <source>
        <dbReference type="EMBL" id="MCI45021.1"/>
    </source>
</evidence>
<evidence type="ECO:0000313" key="2">
    <source>
        <dbReference type="Proteomes" id="UP000265520"/>
    </source>
</evidence>
<accession>A0A392S812</accession>
<dbReference type="EMBL" id="LXQA010338616">
    <property type="protein sequence ID" value="MCI45021.1"/>
    <property type="molecule type" value="Genomic_DNA"/>
</dbReference>
<name>A0A392S812_9FABA</name>
<organism evidence="1 2">
    <name type="scientific">Trifolium medium</name>
    <dbReference type="NCBI Taxonomy" id="97028"/>
    <lineage>
        <taxon>Eukaryota</taxon>
        <taxon>Viridiplantae</taxon>
        <taxon>Streptophyta</taxon>
        <taxon>Embryophyta</taxon>
        <taxon>Tracheophyta</taxon>
        <taxon>Spermatophyta</taxon>
        <taxon>Magnoliopsida</taxon>
        <taxon>eudicotyledons</taxon>
        <taxon>Gunneridae</taxon>
        <taxon>Pentapetalae</taxon>
        <taxon>rosids</taxon>
        <taxon>fabids</taxon>
        <taxon>Fabales</taxon>
        <taxon>Fabaceae</taxon>
        <taxon>Papilionoideae</taxon>
        <taxon>50 kb inversion clade</taxon>
        <taxon>NPAAA clade</taxon>
        <taxon>Hologalegina</taxon>
        <taxon>IRL clade</taxon>
        <taxon>Trifolieae</taxon>
        <taxon>Trifolium</taxon>
    </lineage>
</organism>
<proteinExistence type="predicted"/>
<dbReference type="Proteomes" id="UP000265520">
    <property type="component" value="Unassembled WGS sequence"/>
</dbReference>